<dbReference type="InterPro" id="IPR039540">
    <property type="entry name" value="UBL3-like_ubiquitin_dom"/>
</dbReference>
<dbReference type="SUPFAM" id="SSF54236">
    <property type="entry name" value="Ubiquitin-like"/>
    <property type="match status" value="1"/>
</dbReference>
<evidence type="ECO:0000259" key="2">
    <source>
        <dbReference type="PROSITE" id="PS50053"/>
    </source>
</evidence>
<evidence type="ECO:0000313" key="4">
    <source>
        <dbReference type="Proteomes" id="UP000193560"/>
    </source>
</evidence>
<dbReference type="OrthoDB" id="1043111at2759"/>
<evidence type="ECO:0000313" key="3">
    <source>
        <dbReference type="EMBL" id="ORZ22016.1"/>
    </source>
</evidence>
<reference evidence="3 4" key="1">
    <citation type="submission" date="2016-07" db="EMBL/GenBank/DDBJ databases">
        <title>Pervasive Adenine N6-methylation of Active Genes in Fungi.</title>
        <authorList>
            <consortium name="DOE Joint Genome Institute"/>
            <person name="Mondo S.J."/>
            <person name="Dannebaum R.O."/>
            <person name="Kuo R.C."/>
            <person name="Labutti K."/>
            <person name="Haridas S."/>
            <person name="Kuo A."/>
            <person name="Salamov A."/>
            <person name="Ahrendt S.R."/>
            <person name="Lipzen A."/>
            <person name="Sullivan W."/>
            <person name="Andreopoulos W.B."/>
            <person name="Clum A."/>
            <person name="Lindquist E."/>
            <person name="Daum C."/>
            <person name="Ramamoorthy G.K."/>
            <person name="Gryganskyi A."/>
            <person name="Culley D."/>
            <person name="Magnuson J.K."/>
            <person name="James T.Y."/>
            <person name="O'Malley M.A."/>
            <person name="Stajich J.E."/>
            <person name="Spatafora J.W."/>
            <person name="Visel A."/>
            <person name="Grigoriev I.V."/>
        </authorList>
    </citation>
    <scope>NUCLEOTIDE SEQUENCE [LARGE SCALE GENOMIC DNA]</scope>
    <source>
        <strain evidence="3 4">NRRL 1336</strain>
    </source>
</reference>
<dbReference type="Proteomes" id="UP000193560">
    <property type="component" value="Unassembled WGS sequence"/>
</dbReference>
<feature type="domain" description="Ubiquitin-like" evidence="2">
    <location>
        <begin position="45"/>
        <end position="123"/>
    </location>
</feature>
<keyword evidence="4" id="KW-1185">Reference proteome</keyword>
<dbReference type="InterPro" id="IPR040015">
    <property type="entry name" value="UBL3-like"/>
</dbReference>
<evidence type="ECO:0000256" key="1">
    <source>
        <dbReference type="SAM" id="MobiDB-lite"/>
    </source>
</evidence>
<protein>
    <submittedName>
        <fullName evidence="3">Ubiquitin-2 like Rad60 SUMO-like-domain-containing protein</fullName>
    </submittedName>
</protein>
<dbReference type="PANTHER" id="PTHR13169:SF0">
    <property type="entry name" value="UBIQUITIN-LIKE PROTEIN 3"/>
    <property type="match status" value="1"/>
</dbReference>
<proteinExistence type="predicted"/>
<accession>A0A1X2IT92</accession>
<dbReference type="InterPro" id="IPR029071">
    <property type="entry name" value="Ubiquitin-like_domsf"/>
</dbReference>
<dbReference type="Pfam" id="PF13881">
    <property type="entry name" value="Rad60-SLD_2"/>
    <property type="match status" value="1"/>
</dbReference>
<sequence length="151" mass="16748">MAATEPSSTAEREATIVDSSIPHKSSFDEDTTSLSVDDEIPLDKSRLTMLLVSGKRRVFDFEPSTTVDAVKTYILDNWPQDWADQTSPSIKNIELVYLGKFLDNNSKLKDNGLLGGHATIVHLVIRQYTKKADDDGKSNQVASRCKCCIIL</sequence>
<dbReference type="EMBL" id="MCGE01000004">
    <property type="protein sequence ID" value="ORZ22016.1"/>
    <property type="molecule type" value="Genomic_DNA"/>
</dbReference>
<dbReference type="InterPro" id="IPR000626">
    <property type="entry name" value="Ubiquitin-like_dom"/>
</dbReference>
<dbReference type="Gene3D" id="3.10.20.90">
    <property type="entry name" value="Phosphatidylinositol 3-kinase Catalytic Subunit, Chain A, domain 1"/>
    <property type="match status" value="1"/>
</dbReference>
<dbReference type="PANTHER" id="PTHR13169">
    <property type="entry name" value="UBIQUITIN-LIKE PROTEIN 3 HCG-1 PROTEIN"/>
    <property type="match status" value="1"/>
</dbReference>
<name>A0A1X2IT92_9FUNG</name>
<organism evidence="3 4">
    <name type="scientific">Absidia repens</name>
    <dbReference type="NCBI Taxonomy" id="90262"/>
    <lineage>
        <taxon>Eukaryota</taxon>
        <taxon>Fungi</taxon>
        <taxon>Fungi incertae sedis</taxon>
        <taxon>Mucoromycota</taxon>
        <taxon>Mucoromycotina</taxon>
        <taxon>Mucoromycetes</taxon>
        <taxon>Mucorales</taxon>
        <taxon>Cunninghamellaceae</taxon>
        <taxon>Absidia</taxon>
    </lineage>
</organism>
<gene>
    <name evidence="3" type="ORF">BCR42DRAFT_405323</name>
</gene>
<feature type="region of interest" description="Disordered" evidence="1">
    <location>
        <begin position="1"/>
        <end position="32"/>
    </location>
</feature>
<dbReference type="AlphaFoldDB" id="A0A1X2IT92"/>
<dbReference type="STRING" id="90262.A0A1X2IT92"/>
<comment type="caution">
    <text evidence="3">The sequence shown here is derived from an EMBL/GenBank/DDBJ whole genome shotgun (WGS) entry which is preliminary data.</text>
</comment>
<dbReference type="PROSITE" id="PS50053">
    <property type="entry name" value="UBIQUITIN_2"/>
    <property type="match status" value="1"/>
</dbReference>